<dbReference type="PROSITE" id="PS51093">
    <property type="entry name" value="PTS_EIIA_TYPE_1"/>
    <property type="match status" value="1"/>
</dbReference>
<dbReference type="Pfam" id="PF05524">
    <property type="entry name" value="PEP-utilisers_N"/>
    <property type="match status" value="1"/>
</dbReference>
<evidence type="ECO:0000256" key="12">
    <source>
        <dbReference type="ARBA" id="ARBA00022777"/>
    </source>
</evidence>
<reference evidence="16" key="1">
    <citation type="submission" date="2023-06" db="EMBL/GenBank/DDBJ databases">
        <authorList>
            <person name="Zhang S."/>
        </authorList>
    </citation>
    <scope>NUCLEOTIDE SEQUENCE</scope>
    <source>
        <strain evidence="16">SG2303</strain>
    </source>
</reference>
<comment type="catalytic activity">
    <reaction evidence="1">
        <text>L-histidyl-[protein] + phosphoenolpyruvate = N(pros)-phospho-L-histidyl-[protein] + pyruvate</text>
        <dbReference type="Rhea" id="RHEA:23880"/>
        <dbReference type="Rhea" id="RHEA-COMP:9745"/>
        <dbReference type="Rhea" id="RHEA-COMP:9746"/>
        <dbReference type="ChEBI" id="CHEBI:15361"/>
        <dbReference type="ChEBI" id="CHEBI:29979"/>
        <dbReference type="ChEBI" id="CHEBI:58702"/>
        <dbReference type="ChEBI" id="CHEBI:64837"/>
        <dbReference type="EC" id="2.7.3.9"/>
    </reaction>
</comment>
<dbReference type="PRINTS" id="PR01736">
    <property type="entry name" value="PHPHTRNFRASE"/>
</dbReference>
<comment type="similarity">
    <text evidence="4">Belongs to the PEP-utilizing enzyme family.</text>
</comment>
<organism evidence="16 17">
    <name type="scientific">Crenobacter oryzisoli</name>
    <dbReference type="NCBI Taxonomy" id="3056844"/>
    <lineage>
        <taxon>Bacteria</taxon>
        <taxon>Pseudomonadati</taxon>
        <taxon>Pseudomonadota</taxon>
        <taxon>Betaproteobacteria</taxon>
        <taxon>Neisseriales</taxon>
        <taxon>Neisseriaceae</taxon>
        <taxon>Crenobacter</taxon>
    </lineage>
</organism>
<evidence type="ECO:0000256" key="1">
    <source>
        <dbReference type="ARBA" id="ARBA00000683"/>
    </source>
</evidence>
<dbReference type="PANTHER" id="PTHR46244:SF6">
    <property type="entry name" value="PHOSPHOENOLPYRUVATE-PROTEIN PHOSPHOTRANSFERASE"/>
    <property type="match status" value="1"/>
</dbReference>
<dbReference type="PANTHER" id="PTHR46244">
    <property type="entry name" value="PHOSPHOENOLPYRUVATE-PROTEIN PHOSPHOTRANSFERASE"/>
    <property type="match status" value="1"/>
</dbReference>
<dbReference type="Gene3D" id="1.10.274.10">
    <property type="entry name" value="PtsI, HPr-binding domain"/>
    <property type="match status" value="1"/>
</dbReference>
<dbReference type="NCBIfam" id="TIGR00830">
    <property type="entry name" value="PTBA"/>
    <property type="match status" value="1"/>
</dbReference>
<dbReference type="Pfam" id="PF00381">
    <property type="entry name" value="PTS-HPr"/>
    <property type="match status" value="1"/>
</dbReference>
<evidence type="ECO:0000256" key="5">
    <source>
        <dbReference type="ARBA" id="ARBA00012232"/>
    </source>
</evidence>
<dbReference type="Gene3D" id="3.50.30.10">
    <property type="entry name" value="Phosphohistidine domain"/>
    <property type="match status" value="1"/>
</dbReference>
<evidence type="ECO:0000313" key="17">
    <source>
        <dbReference type="Proteomes" id="UP001168540"/>
    </source>
</evidence>
<evidence type="ECO:0000256" key="10">
    <source>
        <dbReference type="ARBA" id="ARBA00022683"/>
    </source>
</evidence>
<dbReference type="CDD" id="cd00367">
    <property type="entry name" value="PTS-HPr_like"/>
    <property type="match status" value="1"/>
</dbReference>
<sequence length="836" mass="86049">MSTDALTLLAPLTGWVVPLSEVPDPVFAGGMMGEGVAIEPADGRVYAPCAGTISQLAKTGHALTLSSDAGADILIHVGIDTVLLNGAGFTARVREGQRVAAGETLIEFDADRVAQGAKSLQTVVLVVNGDAFVPASLGLGRVEGGETVLMSVSPCGQASDEATLSASGEVLFAQATVRHGGGLHARPSALVQAAAKPFAARVEVRFGGRSAKAASVVGLMRLGTDEGDTVEVSAQGPDAAAALAAVVAAIETVSEAAHAPAAVPVPLPSAQQGPRFAGVCAAPGLAVGTLVRLDHGLPELAETPAGADAEFTRLASALASVREQIDAMVHGARAKALTQQADIYSAHLALLDDPELAATAENSVANGMAAGAAFRQAVQVQTDELRALDNPLLRERVSDLNDIARQVLTQLAGGKLPEPELDEQSILLADDLAPSELTRLPRERVAGFVTAQGGATSHVAIIARAMGIPALVAAGDGVLSLPAGREVVLDAAAGLLDAEPEAATLSEARQRLALLREQSARRFAAAHDPALSRDGVRVEVAANIGSLADAEEAVRCGADGVGLLRTEFLFLERDSLPNAAEQRDSYQAIVDALAGKTAIIRTLDVGGDKSLPYLPLPPEPNPALGLRGIRSGFARPEVLEAQLEGLLSVKPLARCRILLPMITDVAELIAVRALIDQIAAQLGVTERPEVGVMIEVPSAAVLADQLAEHADFLSIGTNDLTQYALAMDRCHPGLAAQIDGLHPALLRLVKLTVDGAAKHGRWVGVCGALASEPAAVPVLVGLGVAELSVGAALVPQIKAQVRELSVDQCRQEARAMLGLPSAQAVRERVAAVWPQP</sequence>
<dbReference type="InterPro" id="IPR036618">
    <property type="entry name" value="PtsI_HPr-bd_sf"/>
</dbReference>
<evidence type="ECO:0000256" key="2">
    <source>
        <dbReference type="ARBA" id="ARBA00001946"/>
    </source>
</evidence>
<dbReference type="Pfam" id="PF00391">
    <property type="entry name" value="PEP-utilizers"/>
    <property type="match status" value="1"/>
</dbReference>
<dbReference type="Gene3D" id="2.70.70.10">
    <property type="entry name" value="Glucose Permease (Domain IIA)"/>
    <property type="match status" value="1"/>
</dbReference>
<evidence type="ECO:0000256" key="9">
    <source>
        <dbReference type="ARBA" id="ARBA00022679"/>
    </source>
</evidence>
<dbReference type="InterPro" id="IPR000121">
    <property type="entry name" value="PEP_util_C"/>
</dbReference>
<dbReference type="SUPFAM" id="SSF52009">
    <property type="entry name" value="Phosphohistidine domain"/>
    <property type="match status" value="1"/>
</dbReference>
<dbReference type="InterPro" id="IPR000032">
    <property type="entry name" value="HPr-like"/>
</dbReference>
<dbReference type="InterPro" id="IPR036637">
    <property type="entry name" value="Phosphohistidine_dom_sf"/>
</dbReference>
<dbReference type="SUPFAM" id="SSF47831">
    <property type="entry name" value="Enzyme I of the PEP:sugar phosphotransferase system HPr-binding (sub)domain"/>
    <property type="match status" value="1"/>
</dbReference>
<keyword evidence="11" id="KW-0479">Metal-binding</keyword>
<dbReference type="Gene3D" id="3.30.1340.10">
    <property type="entry name" value="HPr-like"/>
    <property type="match status" value="1"/>
</dbReference>
<comment type="subcellular location">
    <subcellularLocation>
        <location evidence="3">Cytoplasm</location>
    </subcellularLocation>
</comment>
<dbReference type="InterPro" id="IPR008731">
    <property type="entry name" value="PTS_EIN"/>
</dbReference>
<dbReference type="Pfam" id="PF00358">
    <property type="entry name" value="PTS_EIIA_1"/>
    <property type="match status" value="1"/>
</dbReference>
<evidence type="ECO:0000256" key="8">
    <source>
        <dbReference type="ARBA" id="ARBA00022597"/>
    </source>
</evidence>
<dbReference type="InterPro" id="IPR040442">
    <property type="entry name" value="Pyrv_kinase-like_dom_sf"/>
</dbReference>
<dbReference type="InterPro" id="IPR001020">
    <property type="entry name" value="PTS_HPr_His_P_site"/>
</dbReference>
<keyword evidence="7" id="KW-0963">Cytoplasm</keyword>
<name>A0ABT7XLQ2_9NEIS</name>
<dbReference type="InterPro" id="IPR011055">
    <property type="entry name" value="Dup_hybrid_motif"/>
</dbReference>
<keyword evidence="10" id="KW-0598">Phosphotransferase system</keyword>
<dbReference type="GO" id="GO:0008965">
    <property type="term" value="F:phosphoenolpyruvate-protein phosphotransferase activity"/>
    <property type="evidence" value="ECO:0007669"/>
    <property type="project" value="UniProtKB-EC"/>
</dbReference>
<dbReference type="SUPFAM" id="SSF55594">
    <property type="entry name" value="HPr-like"/>
    <property type="match status" value="1"/>
</dbReference>
<accession>A0ABT7XLQ2</accession>
<gene>
    <name evidence="16" type="primary">ptsP</name>
    <name evidence="16" type="ORF">QU481_07385</name>
</gene>
<keyword evidence="8" id="KW-0762">Sugar transport</keyword>
<dbReference type="InterPro" id="IPR015813">
    <property type="entry name" value="Pyrv/PenolPyrv_kinase-like_dom"/>
</dbReference>
<evidence type="ECO:0000256" key="4">
    <source>
        <dbReference type="ARBA" id="ARBA00007837"/>
    </source>
</evidence>
<dbReference type="SUPFAM" id="SSF51261">
    <property type="entry name" value="Duplicated hybrid motif"/>
    <property type="match status" value="1"/>
</dbReference>
<protein>
    <recommendedName>
        <fullName evidence="5">phosphoenolpyruvate--protein phosphotransferase</fullName>
        <ecNumber evidence="5">2.7.3.9</ecNumber>
    </recommendedName>
</protein>
<keyword evidence="17" id="KW-1185">Reference proteome</keyword>
<dbReference type="SUPFAM" id="SSF51621">
    <property type="entry name" value="Phosphoenolpyruvate/pyruvate domain"/>
    <property type="match status" value="1"/>
</dbReference>
<evidence type="ECO:0000256" key="13">
    <source>
        <dbReference type="ARBA" id="ARBA00022842"/>
    </source>
</evidence>
<keyword evidence="12" id="KW-0418">Kinase</keyword>
<dbReference type="EC" id="2.7.3.9" evidence="5"/>
<dbReference type="InterPro" id="IPR035895">
    <property type="entry name" value="HPr-like_sf"/>
</dbReference>
<dbReference type="InterPro" id="IPR006318">
    <property type="entry name" value="PTS_EI-like"/>
</dbReference>
<dbReference type="Proteomes" id="UP001168540">
    <property type="component" value="Unassembled WGS sequence"/>
</dbReference>
<dbReference type="Gene3D" id="3.20.20.60">
    <property type="entry name" value="Phosphoenolpyruvate-binding domains"/>
    <property type="match status" value="1"/>
</dbReference>
<feature type="domain" description="HPr" evidence="15">
    <location>
        <begin position="170"/>
        <end position="256"/>
    </location>
</feature>
<dbReference type="PROSITE" id="PS00371">
    <property type="entry name" value="PTS_EIIA_TYPE_1_HIS"/>
    <property type="match status" value="1"/>
</dbReference>
<comment type="caution">
    <text evidence="16">The sequence shown here is derived from an EMBL/GenBank/DDBJ whole genome shotgun (WGS) entry which is preliminary data.</text>
</comment>
<dbReference type="NCBIfam" id="TIGR01417">
    <property type="entry name" value="PTS_I_fam"/>
    <property type="match status" value="1"/>
</dbReference>
<evidence type="ECO:0000256" key="7">
    <source>
        <dbReference type="ARBA" id="ARBA00022490"/>
    </source>
</evidence>
<dbReference type="RefSeq" id="WP_289829290.1">
    <property type="nucleotide sequence ID" value="NZ_JAUEDK010000009.1"/>
</dbReference>
<evidence type="ECO:0000256" key="11">
    <source>
        <dbReference type="ARBA" id="ARBA00022723"/>
    </source>
</evidence>
<evidence type="ECO:0000259" key="14">
    <source>
        <dbReference type="PROSITE" id="PS51093"/>
    </source>
</evidence>
<dbReference type="PROSITE" id="PS00742">
    <property type="entry name" value="PEP_ENZYMES_2"/>
    <property type="match status" value="1"/>
</dbReference>
<keyword evidence="13" id="KW-0460">Magnesium</keyword>
<dbReference type="PROSITE" id="PS00369">
    <property type="entry name" value="PTS_HPR_HIS"/>
    <property type="match status" value="1"/>
</dbReference>
<evidence type="ECO:0000313" key="16">
    <source>
        <dbReference type="EMBL" id="MDN0074714.1"/>
    </source>
</evidence>
<keyword evidence="9 16" id="KW-0808">Transferase</keyword>
<comment type="cofactor">
    <cofactor evidence="2">
        <name>Mg(2+)</name>
        <dbReference type="ChEBI" id="CHEBI:18420"/>
    </cofactor>
</comment>
<dbReference type="PRINTS" id="PR00107">
    <property type="entry name" value="PHOSPHOCPHPR"/>
</dbReference>
<keyword evidence="6" id="KW-0813">Transport</keyword>
<dbReference type="InterPro" id="IPR023151">
    <property type="entry name" value="PEP_util_CS"/>
</dbReference>
<dbReference type="Pfam" id="PF02896">
    <property type="entry name" value="PEP-utilizers_C"/>
    <property type="match status" value="1"/>
</dbReference>
<evidence type="ECO:0000256" key="6">
    <source>
        <dbReference type="ARBA" id="ARBA00022448"/>
    </source>
</evidence>
<dbReference type="NCBIfam" id="TIGR01003">
    <property type="entry name" value="PTS_HPr_family"/>
    <property type="match status" value="1"/>
</dbReference>
<evidence type="ECO:0000256" key="3">
    <source>
        <dbReference type="ARBA" id="ARBA00004496"/>
    </source>
</evidence>
<dbReference type="InterPro" id="IPR008279">
    <property type="entry name" value="PEP-util_enz_mobile_dom"/>
</dbReference>
<dbReference type="InterPro" id="IPR001127">
    <property type="entry name" value="PTS_EIIA_1_perm"/>
</dbReference>
<dbReference type="PROSITE" id="PS51350">
    <property type="entry name" value="PTS_HPR_DOM"/>
    <property type="match status" value="1"/>
</dbReference>
<dbReference type="EMBL" id="JAUEDK010000009">
    <property type="protein sequence ID" value="MDN0074714.1"/>
    <property type="molecule type" value="Genomic_DNA"/>
</dbReference>
<evidence type="ECO:0000259" key="15">
    <source>
        <dbReference type="PROSITE" id="PS51350"/>
    </source>
</evidence>
<dbReference type="InterPro" id="IPR050499">
    <property type="entry name" value="PEP-utilizing_PTS_enzyme"/>
</dbReference>
<feature type="domain" description="PTS EIIA type-1" evidence="14">
    <location>
        <begin position="24"/>
        <end position="128"/>
    </location>
</feature>
<proteinExistence type="inferred from homology"/>